<dbReference type="STRING" id="655863.F0X8P5"/>
<evidence type="ECO:0000256" key="6">
    <source>
        <dbReference type="SAM" id="MobiDB-lite"/>
    </source>
</evidence>
<gene>
    <name evidence="9" type="ORF">CMQ_3808</name>
</gene>
<organism evidence="10">
    <name type="scientific">Grosmannia clavigera (strain kw1407 / UAMH 11150)</name>
    <name type="common">Blue stain fungus</name>
    <name type="synonym">Graphiocladiella clavigera</name>
    <dbReference type="NCBI Taxonomy" id="655863"/>
    <lineage>
        <taxon>Eukaryota</taxon>
        <taxon>Fungi</taxon>
        <taxon>Dikarya</taxon>
        <taxon>Ascomycota</taxon>
        <taxon>Pezizomycotina</taxon>
        <taxon>Sordariomycetes</taxon>
        <taxon>Sordariomycetidae</taxon>
        <taxon>Ophiostomatales</taxon>
        <taxon>Ophiostomataceae</taxon>
        <taxon>Leptographium</taxon>
    </lineage>
</organism>
<comment type="similarity">
    <text evidence="5">Belongs to the SAT4 family.</text>
</comment>
<evidence type="ECO:0000256" key="4">
    <source>
        <dbReference type="ARBA" id="ARBA00023136"/>
    </source>
</evidence>
<keyword evidence="3 7" id="KW-1133">Transmembrane helix</keyword>
<feature type="transmembrane region" description="Helical" evidence="7">
    <location>
        <begin position="77"/>
        <end position="103"/>
    </location>
</feature>
<dbReference type="HOGENOM" id="CLU_028200_3_1_1"/>
<feature type="transmembrane region" description="Helical" evidence="7">
    <location>
        <begin position="141"/>
        <end position="161"/>
    </location>
</feature>
<feature type="transmembrane region" description="Helical" evidence="7">
    <location>
        <begin position="115"/>
        <end position="135"/>
    </location>
</feature>
<sequence length="246" mass="27492">MVTLWQLFYVLASPFIKISICANLIRIATQRRYVYPLYLASLLSTAMTVMAFIIVFIQCIPFTASWTGNGKCISIRIIIIPTYVFSAVNIFVDWVVAILPAFILWDLQLRRKLKLLCYSILAVGVLLICGNFSCIDKIGDVIVWTVVELSLGILAGSLPSLRKLFKSLSADHSTGDQSYGTDLPTLGRRKRNRATQNDTYDCELNITVRAERDGSSDGAPEKDDDSTRHIIHVTRDVTQVSIQEAP</sequence>
<evidence type="ECO:0000256" key="5">
    <source>
        <dbReference type="ARBA" id="ARBA00038359"/>
    </source>
</evidence>
<keyword evidence="2 7" id="KW-0812">Transmembrane</keyword>
<dbReference type="OrthoDB" id="3897607at2759"/>
<evidence type="ECO:0000256" key="3">
    <source>
        <dbReference type="ARBA" id="ARBA00022989"/>
    </source>
</evidence>
<dbReference type="eggNOG" id="ENOG502SMXZ">
    <property type="taxonomic scope" value="Eukaryota"/>
</dbReference>
<name>F0X8P5_GROCL</name>
<evidence type="ECO:0000256" key="7">
    <source>
        <dbReference type="SAM" id="Phobius"/>
    </source>
</evidence>
<dbReference type="GeneID" id="25976949"/>
<dbReference type="RefSeq" id="XP_014175221.1">
    <property type="nucleotide sequence ID" value="XM_014319746.1"/>
</dbReference>
<evidence type="ECO:0000313" key="10">
    <source>
        <dbReference type="Proteomes" id="UP000007796"/>
    </source>
</evidence>
<feature type="region of interest" description="Disordered" evidence="6">
    <location>
        <begin position="171"/>
        <end position="190"/>
    </location>
</feature>
<dbReference type="PANTHER" id="PTHR33048">
    <property type="entry name" value="PTH11-LIKE INTEGRAL MEMBRANE PROTEIN (AFU_ORTHOLOGUE AFUA_5G11245)"/>
    <property type="match status" value="1"/>
</dbReference>
<evidence type="ECO:0000259" key="8">
    <source>
        <dbReference type="Pfam" id="PF20684"/>
    </source>
</evidence>
<feature type="transmembrane region" description="Helical" evidence="7">
    <location>
        <begin position="37"/>
        <end position="57"/>
    </location>
</feature>
<comment type="subcellular location">
    <subcellularLocation>
        <location evidence="1">Membrane</location>
        <topology evidence="1">Multi-pass membrane protein</topology>
    </subcellularLocation>
</comment>
<dbReference type="EMBL" id="GL629735">
    <property type="protein sequence ID" value="EFX05739.1"/>
    <property type="molecule type" value="Genomic_DNA"/>
</dbReference>
<dbReference type="InterPro" id="IPR052337">
    <property type="entry name" value="SAT4-like"/>
</dbReference>
<dbReference type="Pfam" id="PF20684">
    <property type="entry name" value="Fung_rhodopsin"/>
    <property type="match status" value="1"/>
</dbReference>
<reference evidence="9 10" key="1">
    <citation type="journal article" date="2011" name="Proc. Natl. Acad. Sci. U.S.A.">
        <title>Genome and transcriptome analyses of the mountain pine beetle-fungal symbiont Grosmannia clavigera, a lodgepole pine pathogen.</title>
        <authorList>
            <person name="DiGuistini S."/>
            <person name="Wang Y."/>
            <person name="Liao N.Y."/>
            <person name="Taylor G."/>
            <person name="Tanguay P."/>
            <person name="Feau N."/>
            <person name="Henrissat B."/>
            <person name="Chan S.K."/>
            <person name="Hesse-Orce U."/>
            <person name="Alamouti S.M."/>
            <person name="Tsui C.K.M."/>
            <person name="Docking R.T."/>
            <person name="Levasseur A."/>
            <person name="Haridas S."/>
            <person name="Robertson G."/>
            <person name="Birol I."/>
            <person name="Holt R.A."/>
            <person name="Marra M.A."/>
            <person name="Hamelin R.C."/>
            <person name="Hirst M."/>
            <person name="Jones S.J.M."/>
            <person name="Bohlmann J."/>
            <person name="Breuil C."/>
        </authorList>
    </citation>
    <scope>NUCLEOTIDE SEQUENCE [LARGE SCALE GENOMIC DNA]</scope>
    <source>
        <strain evidence="10">kw1407 / UAMH 11150</strain>
    </source>
</reference>
<dbReference type="InParanoid" id="F0X8P5"/>
<feature type="compositionally biased region" description="Polar residues" evidence="6">
    <location>
        <begin position="171"/>
        <end position="180"/>
    </location>
</feature>
<feature type="transmembrane region" description="Helical" evidence="7">
    <location>
        <begin position="6"/>
        <end position="25"/>
    </location>
</feature>
<dbReference type="GO" id="GO:0016020">
    <property type="term" value="C:membrane"/>
    <property type="evidence" value="ECO:0007669"/>
    <property type="project" value="UniProtKB-SubCell"/>
</dbReference>
<dbReference type="InterPro" id="IPR049326">
    <property type="entry name" value="Rhodopsin_dom_fungi"/>
</dbReference>
<keyword evidence="10" id="KW-1185">Reference proteome</keyword>
<evidence type="ECO:0000313" key="9">
    <source>
        <dbReference type="EMBL" id="EFX05739.1"/>
    </source>
</evidence>
<evidence type="ECO:0000256" key="1">
    <source>
        <dbReference type="ARBA" id="ARBA00004141"/>
    </source>
</evidence>
<accession>F0X8P5</accession>
<evidence type="ECO:0000256" key="2">
    <source>
        <dbReference type="ARBA" id="ARBA00022692"/>
    </source>
</evidence>
<protein>
    <submittedName>
        <fullName evidence="9">Integral membrane protein</fullName>
    </submittedName>
</protein>
<dbReference type="Proteomes" id="UP000007796">
    <property type="component" value="Unassembled WGS sequence"/>
</dbReference>
<dbReference type="AlphaFoldDB" id="F0X8P5"/>
<proteinExistence type="inferred from homology"/>
<feature type="domain" description="Rhodopsin" evidence="8">
    <location>
        <begin position="5"/>
        <end position="166"/>
    </location>
</feature>
<dbReference type="PANTHER" id="PTHR33048:SF15">
    <property type="entry name" value="INTEGRAL MEMBRANE PROTEIN"/>
    <property type="match status" value="1"/>
</dbReference>
<keyword evidence="4 7" id="KW-0472">Membrane</keyword>